<evidence type="ECO:0000313" key="2">
    <source>
        <dbReference type="Proteomes" id="UP001057402"/>
    </source>
</evidence>
<accession>A0ACB9MM08</accession>
<sequence length="315" mass="34644">MAAAIRNRVVVLSSPRRLLLNVLRKESLPRMDCDSRNGGGDAPSLPEYAAKERYCLFPRSSHWKAAKEDVLELTLCPPGENRGNHGRCRPSNSYLQFNPGNKTSAAEKGASRAATHHYSQDIERNAEYFAPPPPQPNTSAHNKPSQKRNAAAAAVGWPPVQSFRKNLASTGSTKQSVTQNVVSDKAVDWKKTTGLPPSPRGMFVKINMEGVPIGRKVDLLSCESYEKLAATVDELFRDLRAAQSDPSIVESAKPITGLLDGTGEYTLVYEDHEGDRVLIGDVPWKMFVATARRLHVLKRTNLSITNRESSNRQGA</sequence>
<dbReference type="Proteomes" id="UP001057402">
    <property type="component" value="Chromosome 9"/>
</dbReference>
<proteinExistence type="predicted"/>
<dbReference type="EMBL" id="CM042888">
    <property type="protein sequence ID" value="KAI4325318.1"/>
    <property type="molecule type" value="Genomic_DNA"/>
</dbReference>
<organism evidence="1 2">
    <name type="scientific">Melastoma candidum</name>
    <dbReference type="NCBI Taxonomy" id="119954"/>
    <lineage>
        <taxon>Eukaryota</taxon>
        <taxon>Viridiplantae</taxon>
        <taxon>Streptophyta</taxon>
        <taxon>Embryophyta</taxon>
        <taxon>Tracheophyta</taxon>
        <taxon>Spermatophyta</taxon>
        <taxon>Magnoliopsida</taxon>
        <taxon>eudicotyledons</taxon>
        <taxon>Gunneridae</taxon>
        <taxon>Pentapetalae</taxon>
        <taxon>rosids</taxon>
        <taxon>malvids</taxon>
        <taxon>Myrtales</taxon>
        <taxon>Melastomataceae</taxon>
        <taxon>Melastomatoideae</taxon>
        <taxon>Melastomateae</taxon>
        <taxon>Melastoma</taxon>
    </lineage>
</organism>
<keyword evidence="2" id="KW-1185">Reference proteome</keyword>
<protein>
    <submittedName>
        <fullName evidence="1">Uncharacterized protein</fullName>
    </submittedName>
</protein>
<comment type="caution">
    <text evidence="1">The sequence shown here is derived from an EMBL/GenBank/DDBJ whole genome shotgun (WGS) entry which is preliminary data.</text>
</comment>
<evidence type="ECO:0000313" key="1">
    <source>
        <dbReference type="EMBL" id="KAI4325318.1"/>
    </source>
</evidence>
<gene>
    <name evidence="1" type="ORF">MLD38_030730</name>
</gene>
<reference evidence="2" key="1">
    <citation type="journal article" date="2023" name="Front. Plant Sci.">
        <title>Chromosomal-level genome assembly of Melastoma candidum provides insights into trichome evolution.</title>
        <authorList>
            <person name="Zhong Y."/>
            <person name="Wu W."/>
            <person name="Sun C."/>
            <person name="Zou P."/>
            <person name="Liu Y."/>
            <person name="Dai S."/>
            <person name="Zhou R."/>
        </authorList>
    </citation>
    <scope>NUCLEOTIDE SEQUENCE [LARGE SCALE GENOMIC DNA]</scope>
</reference>
<name>A0ACB9MM08_9MYRT</name>